<sequence length="101" mass="11174">MNGNNSMNHIPFSKQAPNVAIAANHEGEADPRALQYAKHEVGYEMFLQCSVEDGSMTGRDETDGMERGRIEKHGIPICAPGVWYSNSKRKSLVQEAVELII</sequence>
<evidence type="ECO:0000313" key="2">
    <source>
        <dbReference type="Proteomes" id="UP000054567"/>
    </source>
</evidence>
<name>A0A0J6INF5_COCPO</name>
<proteinExistence type="predicted"/>
<accession>A0A0J6INF5</accession>
<dbReference type="Proteomes" id="UP000054567">
    <property type="component" value="Unassembled WGS sequence"/>
</dbReference>
<dbReference type="AlphaFoldDB" id="A0A0J6INF5"/>
<reference evidence="1 2" key="1">
    <citation type="submission" date="2007-06" db="EMBL/GenBank/DDBJ databases">
        <title>The Genome Sequence of Coccidioides posadasii RMSCC_3488.</title>
        <authorList>
            <consortium name="Coccidioides Genome Resources Consortium"/>
            <consortium name="The Broad Institute Genome Sequencing Platform"/>
            <person name="Henn M.R."/>
            <person name="Sykes S."/>
            <person name="Young S."/>
            <person name="Jaffe D."/>
            <person name="Berlin A."/>
            <person name="Alvarez P."/>
            <person name="Butler J."/>
            <person name="Gnerre S."/>
            <person name="Grabherr M."/>
            <person name="Mauceli E."/>
            <person name="Brockman W."/>
            <person name="Kodira C."/>
            <person name="Alvarado L."/>
            <person name="Zeng Q."/>
            <person name="Crawford M."/>
            <person name="Antoine C."/>
            <person name="Devon K."/>
            <person name="Galgiani J."/>
            <person name="Orsborn K."/>
            <person name="Lewis M.L."/>
            <person name="Nusbaum C."/>
            <person name="Galagan J."/>
            <person name="Birren B."/>
        </authorList>
    </citation>
    <scope>NUCLEOTIDE SEQUENCE [LARGE SCALE GENOMIC DNA]</scope>
    <source>
        <strain evidence="1 2">RMSCC 3488</strain>
    </source>
</reference>
<evidence type="ECO:0000313" key="1">
    <source>
        <dbReference type="EMBL" id="KMM73447.1"/>
    </source>
</evidence>
<organism evidence="1 2">
    <name type="scientific">Coccidioides posadasii RMSCC 3488</name>
    <dbReference type="NCBI Taxonomy" id="454284"/>
    <lineage>
        <taxon>Eukaryota</taxon>
        <taxon>Fungi</taxon>
        <taxon>Dikarya</taxon>
        <taxon>Ascomycota</taxon>
        <taxon>Pezizomycotina</taxon>
        <taxon>Eurotiomycetes</taxon>
        <taxon>Eurotiomycetidae</taxon>
        <taxon>Onygenales</taxon>
        <taxon>Onygenaceae</taxon>
        <taxon>Coccidioides</taxon>
    </lineage>
</organism>
<dbReference type="EMBL" id="DS268114">
    <property type="protein sequence ID" value="KMM73447.1"/>
    <property type="molecule type" value="Genomic_DNA"/>
</dbReference>
<reference evidence="2" key="3">
    <citation type="journal article" date="2010" name="Genome Res.">
        <title>Population genomic sequencing of Coccidioides fungi reveals recent hybridization and transposon control.</title>
        <authorList>
            <person name="Neafsey D.E."/>
            <person name="Barker B.M."/>
            <person name="Sharpton T.J."/>
            <person name="Stajich J.E."/>
            <person name="Park D.J."/>
            <person name="Whiston E."/>
            <person name="Hung C.-Y."/>
            <person name="McMahan C."/>
            <person name="White J."/>
            <person name="Sykes S."/>
            <person name="Heiman D."/>
            <person name="Young S."/>
            <person name="Zeng Q."/>
            <person name="Abouelleil A."/>
            <person name="Aftuck L."/>
            <person name="Bessette D."/>
            <person name="Brown A."/>
            <person name="FitzGerald M."/>
            <person name="Lui A."/>
            <person name="Macdonald J.P."/>
            <person name="Priest M."/>
            <person name="Orbach M.J."/>
            <person name="Galgiani J.N."/>
            <person name="Kirkland T.N."/>
            <person name="Cole G.T."/>
            <person name="Birren B.W."/>
            <person name="Henn M.R."/>
            <person name="Taylor J.W."/>
            <person name="Rounsley S.D."/>
        </authorList>
    </citation>
    <scope>NUCLEOTIDE SEQUENCE [LARGE SCALE GENOMIC DNA]</scope>
    <source>
        <strain evidence="2">RMSCC 3488</strain>
    </source>
</reference>
<reference evidence="2" key="2">
    <citation type="journal article" date="2009" name="Genome Res.">
        <title>Comparative genomic analyses of the human fungal pathogens Coccidioides and their relatives.</title>
        <authorList>
            <person name="Sharpton T.J."/>
            <person name="Stajich J.E."/>
            <person name="Rounsley S.D."/>
            <person name="Gardner M.J."/>
            <person name="Wortman J.R."/>
            <person name="Jordar V.S."/>
            <person name="Maiti R."/>
            <person name="Kodira C.D."/>
            <person name="Neafsey D.E."/>
            <person name="Zeng Q."/>
            <person name="Hung C.-Y."/>
            <person name="McMahan C."/>
            <person name="Muszewska A."/>
            <person name="Grynberg M."/>
            <person name="Mandel M.A."/>
            <person name="Kellner E.M."/>
            <person name="Barker B.M."/>
            <person name="Galgiani J.N."/>
            <person name="Orbach M.J."/>
            <person name="Kirkland T.N."/>
            <person name="Cole G.T."/>
            <person name="Henn M.R."/>
            <person name="Birren B.W."/>
            <person name="Taylor J.W."/>
        </authorList>
    </citation>
    <scope>NUCLEOTIDE SEQUENCE [LARGE SCALE GENOMIC DNA]</scope>
    <source>
        <strain evidence="2">RMSCC 3488</strain>
    </source>
</reference>
<dbReference type="VEuPathDB" id="FungiDB:CPAG_09736"/>
<gene>
    <name evidence="1" type="ORF">CPAG_09736</name>
</gene>
<protein>
    <submittedName>
        <fullName evidence="1">Uncharacterized protein</fullName>
    </submittedName>
</protein>